<dbReference type="InterPro" id="IPR011050">
    <property type="entry name" value="Pectin_lyase_fold/virulence"/>
</dbReference>
<dbReference type="Pfam" id="PF12708">
    <property type="entry name" value="Pect-lyase_RHGA_epim"/>
    <property type="match status" value="1"/>
</dbReference>
<reference evidence="2 3" key="1">
    <citation type="submission" date="2019-10" db="EMBL/GenBank/DDBJ databases">
        <authorList>
            <person name="Palmer J.M."/>
        </authorList>
    </citation>
    <scope>NUCLEOTIDE SEQUENCE [LARGE SCALE GENOMIC DNA]</scope>
    <source>
        <strain evidence="2 3">TWF694</strain>
    </source>
</reference>
<evidence type="ECO:0000259" key="1">
    <source>
        <dbReference type="Pfam" id="PF12708"/>
    </source>
</evidence>
<dbReference type="SUPFAM" id="SSF51126">
    <property type="entry name" value="Pectin lyase-like"/>
    <property type="match status" value="1"/>
</dbReference>
<dbReference type="InterPro" id="IPR012334">
    <property type="entry name" value="Pectin_lyas_fold"/>
</dbReference>
<evidence type="ECO:0000313" key="3">
    <source>
        <dbReference type="Proteomes" id="UP001365542"/>
    </source>
</evidence>
<dbReference type="InterPro" id="IPR024535">
    <property type="entry name" value="RHGA/B-epi-like_pectate_lyase"/>
</dbReference>
<sequence length="549" mass="59809">MPNASSTRFRKPLIGSKAPFRIYNFFFCIFLFAGSLTLAQPSLHDGQAHLFRYRLEKQCGPHLNLTPRLKSVTFQDIADARTLVRDAQIKAAYLNRNRLAHPFLAHTSATSRLLNKSEFNETTTSVPAIYQLSEQVARAAALLAELEAIESPTQNFTRINTLEKRAIQWWMGNKEHRGTYPFGDPDYQVFRNVTDAQWATDGAVRCTPDGKTDCTKAIENAMKAGKRCGAGCNGSTTKQAIIYFPPGAYLISHTIEIYFGTQMIGDALDPPLIVASSSFIGLGIFSSVGNHTGNRGTDPDGSVKEYHTSASNVYRQIRNFQLDLRKAPQTADGSSPMCGIHYQVGQATSLSNIVFMMSQPSHYGVYAENGSGGLISDLVIEGGGYGIYGGSQQFTAQRITFSNVTSAVVFLSDWGSSWKTINVIGGDTGFKLVSADGKRGIGSIMILDSTFSGTKTAIQTLPASNKPKTGTTGITLENVLFESVGRGVIDTIGKEYLPGGSKSIKYWILGPAYFSQATNYRNYTLGLSDDDIKRSDNMTSPINSRPITA</sequence>
<organism evidence="2 3">
    <name type="scientific">Orbilia ellipsospora</name>
    <dbReference type="NCBI Taxonomy" id="2528407"/>
    <lineage>
        <taxon>Eukaryota</taxon>
        <taxon>Fungi</taxon>
        <taxon>Dikarya</taxon>
        <taxon>Ascomycota</taxon>
        <taxon>Pezizomycotina</taxon>
        <taxon>Orbiliomycetes</taxon>
        <taxon>Orbiliales</taxon>
        <taxon>Orbiliaceae</taxon>
        <taxon>Orbilia</taxon>
    </lineage>
</organism>
<feature type="domain" description="Rhamnogalacturonase A/B/Epimerase-like pectate lyase" evidence="1">
    <location>
        <begin position="207"/>
        <end position="430"/>
    </location>
</feature>
<proteinExistence type="predicted"/>
<evidence type="ECO:0000313" key="2">
    <source>
        <dbReference type="EMBL" id="KAK6542012.1"/>
    </source>
</evidence>
<dbReference type="AlphaFoldDB" id="A0AAV9XIV5"/>
<dbReference type="Proteomes" id="UP001365542">
    <property type="component" value="Unassembled WGS sequence"/>
</dbReference>
<dbReference type="EMBL" id="JAVHJO010000003">
    <property type="protein sequence ID" value="KAK6542012.1"/>
    <property type="molecule type" value="Genomic_DNA"/>
</dbReference>
<comment type="caution">
    <text evidence="2">The sequence shown here is derived from an EMBL/GenBank/DDBJ whole genome shotgun (WGS) entry which is preliminary data.</text>
</comment>
<dbReference type="Gene3D" id="2.160.20.10">
    <property type="entry name" value="Single-stranded right-handed beta-helix, Pectin lyase-like"/>
    <property type="match status" value="1"/>
</dbReference>
<keyword evidence="3" id="KW-1185">Reference proteome</keyword>
<gene>
    <name evidence="2" type="ORF">TWF694_007783</name>
</gene>
<name>A0AAV9XIV5_9PEZI</name>
<protein>
    <recommendedName>
        <fullName evidence="1">Rhamnogalacturonase A/B/Epimerase-like pectate lyase domain-containing protein</fullName>
    </recommendedName>
</protein>
<accession>A0AAV9XIV5</accession>